<keyword evidence="5" id="KW-1185">Reference proteome</keyword>
<dbReference type="InterPro" id="IPR046468">
    <property type="entry name" value="Spt20-like_SEP"/>
</dbReference>
<comment type="caution">
    <text evidence="4">The sequence shown here is derived from an EMBL/GenBank/DDBJ whole genome shotgun (WGS) entry which is preliminary data.</text>
</comment>
<dbReference type="GO" id="GO:0000124">
    <property type="term" value="C:SAGA complex"/>
    <property type="evidence" value="ECO:0007669"/>
    <property type="project" value="InterPro"/>
</dbReference>
<reference evidence="4" key="1">
    <citation type="journal article" date="2023" name="Science">
        <title>Elucidation of the pathway for biosynthesis of saponin adjuvants from the soapbark tree.</title>
        <authorList>
            <person name="Reed J."/>
            <person name="Orme A."/>
            <person name="El-Demerdash A."/>
            <person name="Owen C."/>
            <person name="Martin L.B.B."/>
            <person name="Misra R.C."/>
            <person name="Kikuchi S."/>
            <person name="Rejzek M."/>
            <person name="Martin A.C."/>
            <person name="Harkess A."/>
            <person name="Leebens-Mack J."/>
            <person name="Louveau T."/>
            <person name="Stephenson M.J."/>
            <person name="Osbourn A."/>
        </authorList>
    </citation>
    <scope>NUCLEOTIDE SEQUENCE</scope>
    <source>
        <strain evidence="4">S10</strain>
    </source>
</reference>
<dbReference type="PANTHER" id="PTHR13526">
    <property type="entry name" value="TRANSCRIPTION FACTOR SPT20 HOMOLOG"/>
    <property type="match status" value="1"/>
</dbReference>
<feature type="compositionally biased region" description="Low complexity" evidence="1">
    <location>
        <begin position="966"/>
        <end position="993"/>
    </location>
</feature>
<dbReference type="Proteomes" id="UP001163823">
    <property type="component" value="Chromosome 11"/>
</dbReference>
<dbReference type="PANTHER" id="PTHR13526:SF8">
    <property type="entry name" value="TRANSCRIPTION FACTOR SPT20 HOMOLOG"/>
    <property type="match status" value="1"/>
</dbReference>
<accession>A0AAD7PE17</accession>
<name>A0AAD7PE17_QUISA</name>
<dbReference type="GO" id="GO:0006357">
    <property type="term" value="P:regulation of transcription by RNA polymerase II"/>
    <property type="evidence" value="ECO:0007669"/>
    <property type="project" value="TreeGrafter"/>
</dbReference>
<feature type="compositionally biased region" description="Polar residues" evidence="1">
    <location>
        <begin position="421"/>
        <end position="430"/>
    </location>
</feature>
<feature type="region of interest" description="Disordered" evidence="1">
    <location>
        <begin position="651"/>
        <end position="693"/>
    </location>
</feature>
<dbReference type="Pfam" id="PF12090">
    <property type="entry name" value="Spt20_SEP"/>
    <property type="match status" value="1"/>
</dbReference>
<feature type="domain" description="PHL" evidence="3">
    <location>
        <begin position="731"/>
        <end position="886"/>
    </location>
</feature>
<feature type="compositionally biased region" description="Polar residues" evidence="1">
    <location>
        <begin position="1246"/>
        <end position="1255"/>
    </location>
</feature>
<evidence type="ECO:0000259" key="3">
    <source>
        <dbReference type="Pfam" id="PF20474"/>
    </source>
</evidence>
<dbReference type="KEGG" id="qsa:O6P43_027518"/>
<feature type="region of interest" description="Disordered" evidence="1">
    <location>
        <begin position="959"/>
        <end position="993"/>
    </location>
</feature>
<protein>
    <submittedName>
        <fullName evidence="4">Transcription factor SPT20-like</fullName>
    </submittedName>
</protein>
<feature type="compositionally biased region" description="Polar residues" evidence="1">
    <location>
        <begin position="1276"/>
        <end position="1286"/>
    </location>
</feature>
<evidence type="ECO:0000313" key="5">
    <source>
        <dbReference type="Proteomes" id="UP001163823"/>
    </source>
</evidence>
<dbReference type="Pfam" id="PF20474">
    <property type="entry name" value="PHL"/>
    <property type="match status" value="1"/>
</dbReference>
<feature type="region of interest" description="Disordered" evidence="1">
    <location>
        <begin position="1244"/>
        <end position="1336"/>
    </location>
</feature>
<organism evidence="4 5">
    <name type="scientific">Quillaja saponaria</name>
    <name type="common">Soap bark tree</name>
    <dbReference type="NCBI Taxonomy" id="32244"/>
    <lineage>
        <taxon>Eukaryota</taxon>
        <taxon>Viridiplantae</taxon>
        <taxon>Streptophyta</taxon>
        <taxon>Embryophyta</taxon>
        <taxon>Tracheophyta</taxon>
        <taxon>Spermatophyta</taxon>
        <taxon>Magnoliopsida</taxon>
        <taxon>eudicotyledons</taxon>
        <taxon>Gunneridae</taxon>
        <taxon>Pentapetalae</taxon>
        <taxon>rosids</taxon>
        <taxon>fabids</taxon>
        <taxon>Fabales</taxon>
        <taxon>Quillajaceae</taxon>
        <taxon>Quillaja</taxon>
    </lineage>
</organism>
<feature type="compositionally biased region" description="Low complexity" evidence="1">
    <location>
        <begin position="126"/>
        <end position="136"/>
    </location>
</feature>
<dbReference type="InterPro" id="IPR021950">
    <property type="entry name" value="Spt20"/>
</dbReference>
<dbReference type="InterPro" id="IPR046467">
    <property type="entry name" value="PHL_dom"/>
</dbReference>
<feature type="compositionally biased region" description="Low complexity" evidence="1">
    <location>
        <begin position="1256"/>
        <end position="1275"/>
    </location>
</feature>
<dbReference type="EMBL" id="JARAOO010000011">
    <property type="protein sequence ID" value="KAJ7951479.1"/>
    <property type="molecule type" value="Genomic_DNA"/>
</dbReference>
<dbReference type="GO" id="GO:0003712">
    <property type="term" value="F:transcription coregulator activity"/>
    <property type="evidence" value="ECO:0007669"/>
    <property type="project" value="InterPro"/>
</dbReference>
<proteinExistence type="predicted"/>
<feature type="region of interest" description="Disordered" evidence="1">
    <location>
        <begin position="80"/>
        <end position="136"/>
    </location>
</feature>
<feature type="domain" description="Spt20-like SEP" evidence="2">
    <location>
        <begin position="144"/>
        <end position="297"/>
    </location>
</feature>
<feature type="compositionally biased region" description="Polar residues" evidence="1">
    <location>
        <begin position="652"/>
        <end position="668"/>
    </location>
</feature>
<feature type="region of interest" description="Disordered" evidence="1">
    <location>
        <begin position="906"/>
        <end position="930"/>
    </location>
</feature>
<feature type="region of interest" description="Disordered" evidence="1">
    <location>
        <begin position="581"/>
        <end position="616"/>
    </location>
</feature>
<sequence>MRKEKPIWRPYLLVFVNQTKHGEAHLVLNDEKRKRLTCVFLLLPAKRVSYSFPQLKHKFLGVPIMGVSFKVSKTGTRYRPKTLPQSEASVNDLIENSKDSSQVASRKELSTQKPEGTLLEAGQNVGGVPNSSVSSERLLSSTENEVSFTLSFFPDGYFIGKSLENGTAHQPTHQDAQKLLHPYDRASESLLSAIESGRLPGDILDDIPCKYIDGTLTCEVRDYRRCPSEKGTAVPSDGSPIVNRISLRMSLENVVKDIPLISDNSWTYGDLMEVESRILKALQPQLYLDPNPKLDRLCDSPVPTKLNLAPCSLRRKRLRQMQEVAVTSSNRIHGKKVCIDRVPESTNCRFGDSGTISGLPMVSHQSRYQMGVGTPRSMQEHGSVSVFNASGASPAAHDMMISHSDNANSSASLHGKRDNQDGQMSPLSNFSKRARPASVGIEGMQQQHVGSQGLQGSDMNWQNALLQQQVISRGMHYANPSVQKFSQQAFEGGLNQDTGALQFATGQQGMSYVPKEEQFGTEKLNGSELKRSKSEMQMEMETSHLDPQSRLQQRLPQHAVVRSNFPQTPWNNLGQYMEKDARKEDQLQKRKSVQSPRLSAGAVAQSPLSSKSGEFSSGSVGLNFGTGATTPALGALQKEKTAITSVAAAGTPSLTSSANDSTLRQHNAQVAAKRRSNSLPKTPGMSGVGSPVSVSNMSVPLNANSPSVGTPHLADQSMLERFSKIEMVTMRHQLNCKKNKIDDHLVRKPNMYSYQRLSAHLSNASNNNEDLKDDACARSLSKSLVGGSINVCKIRVLNFLLPERVVQGNDISYIPKIRTRMIMSEKPFDGTVAMHYGEIEDGDYLAAEDYLPTLPNTHFADLLAAQFSSLMVREGYMLDERVQPKPNCVNLSSGGQSMTNNEMQQYAEPVSGQPSSEAAKPANSGNASLNTSQNLVTNQRMLPPGNQALQISQGLLSGVSMPTRPQQMDPQQSVQQQQQQQQQQQNQHTLIQQQNPQFQRSPMMLGANTLSHLNAIGQNSNMQLGNHMVNKPSHLQIQLLQQQQQQQQQQQLQRKMMMGIGTAVGMGNMGNNMVGLGGLGSSMGMGAARGMGGTGISAPVASMSGMGNMGQNPLNPNQSSNINNAISQQLRLGTRNPTLALMARMAQNRGNLVGMPQSTIGGMSGARQMHPGSASLSMLGQTLGRTNLNPLQRAAMGPPKLMAGLNLYMNQQQQLQQQQIQRQLQQQLQQQQETTSLLQAVVSPPQVGSPSATGVTQLNQQTHQQQQASPQQLSQRTPMSPQQMSSGAIHAMSAGNPEACPASPQLSSQTLGSVGSITNSPMDLQGVNKSNSVSNA</sequence>
<evidence type="ECO:0000256" key="1">
    <source>
        <dbReference type="SAM" id="MobiDB-lite"/>
    </source>
</evidence>
<feature type="compositionally biased region" description="Polar residues" evidence="1">
    <location>
        <begin position="1304"/>
        <end position="1336"/>
    </location>
</feature>
<evidence type="ECO:0000313" key="4">
    <source>
        <dbReference type="EMBL" id="KAJ7951479.1"/>
    </source>
</evidence>
<evidence type="ECO:0000259" key="2">
    <source>
        <dbReference type="Pfam" id="PF12090"/>
    </source>
</evidence>
<feature type="compositionally biased region" description="Low complexity" evidence="1">
    <location>
        <begin position="683"/>
        <end position="693"/>
    </location>
</feature>
<feature type="region of interest" description="Disordered" evidence="1">
    <location>
        <begin position="405"/>
        <end position="430"/>
    </location>
</feature>
<gene>
    <name evidence="4" type="ORF">O6P43_027518</name>
</gene>
<feature type="compositionally biased region" description="Low complexity" evidence="1">
    <location>
        <begin position="606"/>
        <end position="616"/>
    </location>
</feature>